<protein>
    <recommendedName>
        <fullName evidence="1">Arm-like repeat domain-containing protein</fullName>
    </recommendedName>
</protein>
<feature type="domain" description="Arm-like repeat" evidence="1">
    <location>
        <begin position="201"/>
        <end position="340"/>
    </location>
</feature>
<evidence type="ECO:0000313" key="2">
    <source>
        <dbReference type="EMBL" id="KAF9985426.1"/>
    </source>
</evidence>
<sequence>MVFGAIVSSSRGALSALQALELANVYLEGAFRVNDSDISLVLCSDAEVSLSQAKKTSKSTEDKAIREGIATAYLELGKVLETRGHQDEAQASYKKGEKMGIASSIIGSSIKHQVSLPSVRNSFNDASTIRSITQPKQSGDIATIPQHIFAENVRPSSMDFKPPKVDSRLKDTPQLACCLSLLQGTHSPDEILEPTTRNWLSVTRHNAKEQERLKILATDVVRAFKRDDLKESKVIAEIVYLTPALEKDEFRYLFKEFYSGIDQSGLLDVHQLEGLAQLMQGADPGYLDADDLVKVLKLVSVRLQDTRHQSQQHIYQLALAVSHVLDTMADTNVKDLNRENGFQMIKHFGKRHYDTAETWFKALQDC</sequence>
<evidence type="ECO:0000313" key="3">
    <source>
        <dbReference type="Proteomes" id="UP000749646"/>
    </source>
</evidence>
<reference evidence="2" key="1">
    <citation type="journal article" date="2020" name="Fungal Divers.">
        <title>Resolving the Mortierellaceae phylogeny through synthesis of multi-gene phylogenetics and phylogenomics.</title>
        <authorList>
            <person name="Vandepol N."/>
            <person name="Liber J."/>
            <person name="Desiro A."/>
            <person name="Na H."/>
            <person name="Kennedy M."/>
            <person name="Barry K."/>
            <person name="Grigoriev I.V."/>
            <person name="Miller A.N."/>
            <person name="O'Donnell K."/>
            <person name="Stajich J.E."/>
            <person name="Bonito G."/>
        </authorList>
    </citation>
    <scope>NUCLEOTIDE SEQUENCE</scope>
    <source>
        <strain evidence="2">MES-2147</strain>
    </source>
</reference>
<comment type="caution">
    <text evidence="2">The sequence shown here is derived from an EMBL/GenBank/DDBJ whole genome shotgun (WGS) entry which is preliminary data.</text>
</comment>
<dbReference type="EMBL" id="JAAAHW010003300">
    <property type="protein sequence ID" value="KAF9985426.1"/>
    <property type="molecule type" value="Genomic_DNA"/>
</dbReference>
<organism evidence="2 3">
    <name type="scientific">Modicella reniformis</name>
    <dbReference type="NCBI Taxonomy" id="1440133"/>
    <lineage>
        <taxon>Eukaryota</taxon>
        <taxon>Fungi</taxon>
        <taxon>Fungi incertae sedis</taxon>
        <taxon>Mucoromycota</taxon>
        <taxon>Mortierellomycotina</taxon>
        <taxon>Mortierellomycetes</taxon>
        <taxon>Mortierellales</taxon>
        <taxon>Mortierellaceae</taxon>
        <taxon>Modicella</taxon>
    </lineage>
</organism>
<dbReference type="InterPro" id="IPR056251">
    <property type="entry name" value="Arm_rpt_dom"/>
</dbReference>
<accession>A0A9P6MAM7</accession>
<dbReference type="Pfam" id="PF23948">
    <property type="entry name" value="ARM_5"/>
    <property type="match status" value="1"/>
</dbReference>
<dbReference type="OrthoDB" id="2435592at2759"/>
<proteinExistence type="predicted"/>
<keyword evidence="3" id="KW-1185">Reference proteome</keyword>
<dbReference type="Proteomes" id="UP000749646">
    <property type="component" value="Unassembled WGS sequence"/>
</dbReference>
<name>A0A9P6MAM7_9FUNG</name>
<evidence type="ECO:0000259" key="1">
    <source>
        <dbReference type="Pfam" id="PF23948"/>
    </source>
</evidence>
<dbReference type="AlphaFoldDB" id="A0A9P6MAM7"/>
<gene>
    <name evidence="2" type="ORF">BGZ65_010866</name>
</gene>